<dbReference type="AlphaFoldDB" id="G0U573"/>
<feature type="signal peptide" evidence="1">
    <location>
        <begin position="1"/>
        <end position="29"/>
    </location>
</feature>
<protein>
    <submittedName>
        <fullName evidence="2">Uncharacterized protein</fullName>
    </submittedName>
</protein>
<name>G0U573_TRYVY</name>
<dbReference type="EMBL" id="HE573026">
    <property type="protein sequence ID" value="CCC51021.1"/>
    <property type="molecule type" value="Genomic_DNA"/>
</dbReference>
<accession>G0U573</accession>
<organism evidence="2">
    <name type="scientific">Trypanosoma vivax (strain Y486)</name>
    <dbReference type="NCBI Taxonomy" id="1055687"/>
    <lineage>
        <taxon>Eukaryota</taxon>
        <taxon>Discoba</taxon>
        <taxon>Euglenozoa</taxon>
        <taxon>Kinetoplastea</taxon>
        <taxon>Metakinetoplastina</taxon>
        <taxon>Trypanosomatida</taxon>
        <taxon>Trypanosomatidae</taxon>
        <taxon>Trypanosoma</taxon>
        <taxon>Duttonella</taxon>
    </lineage>
</organism>
<sequence>MWCFGSWPLRPSLCLVWLAVILQCTYGVARECRVLDNMNAWRHEGGLFVRDGDAVSWTEVRSNGAGTTNLVEAARENGHVILYESALKAFLILRNDLAAVKHDDDDQFRQLYSGSFIKAVDCR</sequence>
<keyword evidence="1" id="KW-0732">Signal</keyword>
<feature type="chain" id="PRO_5003410299" evidence="1">
    <location>
        <begin position="30"/>
        <end position="123"/>
    </location>
</feature>
<evidence type="ECO:0000256" key="1">
    <source>
        <dbReference type="SAM" id="SignalP"/>
    </source>
</evidence>
<evidence type="ECO:0000313" key="2">
    <source>
        <dbReference type="EMBL" id="CCC51021.1"/>
    </source>
</evidence>
<reference evidence="2" key="1">
    <citation type="journal article" date="2012" name="Proc. Natl. Acad. Sci. U.S.A.">
        <title>Antigenic diversity is generated by distinct evolutionary mechanisms in African trypanosome species.</title>
        <authorList>
            <person name="Jackson A.P."/>
            <person name="Berry A."/>
            <person name="Aslett M."/>
            <person name="Allison H.C."/>
            <person name="Burton P."/>
            <person name="Vavrova-Anderson J."/>
            <person name="Brown R."/>
            <person name="Browne H."/>
            <person name="Corton N."/>
            <person name="Hauser H."/>
            <person name="Gamble J."/>
            <person name="Gilderthorp R."/>
            <person name="Marcello L."/>
            <person name="McQuillan J."/>
            <person name="Otto T.D."/>
            <person name="Quail M.A."/>
            <person name="Sanders M.J."/>
            <person name="van Tonder A."/>
            <person name="Ginger M.L."/>
            <person name="Field M.C."/>
            <person name="Barry J.D."/>
            <person name="Hertz-Fowler C."/>
            <person name="Berriman M."/>
        </authorList>
    </citation>
    <scope>NUCLEOTIDE SEQUENCE</scope>
    <source>
        <strain evidence="2">Y486</strain>
    </source>
</reference>
<gene>
    <name evidence="2" type="ORF">TVY486_1000750</name>
</gene>
<proteinExistence type="predicted"/>
<dbReference type="VEuPathDB" id="TriTrypDB:TvY486_1000750"/>